<keyword evidence="4 6" id="KW-1133">Transmembrane helix</keyword>
<evidence type="ECO:0008006" key="9">
    <source>
        <dbReference type="Google" id="ProtNLM"/>
    </source>
</evidence>
<evidence type="ECO:0000256" key="2">
    <source>
        <dbReference type="ARBA" id="ARBA00022448"/>
    </source>
</evidence>
<feature type="transmembrane region" description="Helical" evidence="6">
    <location>
        <begin position="12"/>
        <end position="32"/>
    </location>
</feature>
<dbReference type="PANTHER" id="PTHR23505:SF52">
    <property type="entry name" value="MAJOR FACILITATOR SUPERFAMILY PROTEIN"/>
    <property type="match status" value="1"/>
</dbReference>
<dbReference type="GO" id="GO:0016020">
    <property type="term" value="C:membrane"/>
    <property type="evidence" value="ECO:0007669"/>
    <property type="project" value="UniProtKB-SubCell"/>
</dbReference>
<evidence type="ECO:0000313" key="8">
    <source>
        <dbReference type="Proteomes" id="UP000693970"/>
    </source>
</evidence>
<feature type="transmembrane region" description="Helical" evidence="6">
    <location>
        <begin position="111"/>
        <end position="132"/>
    </location>
</feature>
<accession>A0A9K3Q579</accession>
<evidence type="ECO:0000256" key="6">
    <source>
        <dbReference type="SAM" id="Phobius"/>
    </source>
</evidence>
<evidence type="ECO:0000256" key="3">
    <source>
        <dbReference type="ARBA" id="ARBA00022692"/>
    </source>
</evidence>
<dbReference type="PANTHER" id="PTHR23505">
    <property type="entry name" value="SPINSTER"/>
    <property type="match status" value="1"/>
</dbReference>
<evidence type="ECO:0000313" key="7">
    <source>
        <dbReference type="EMBL" id="KAG7371141.1"/>
    </source>
</evidence>
<reference evidence="7" key="2">
    <citation type="submission" date="2021-04" db="EMBL/GenBank/DDBJ databases">
        <authorList>
            <person name="Podell S."/>
        </authorList>
    </citation>
    <scope>NUCLEOTIDE SEQUENCE</scope>
    <source>
        <strain evidence="7">Hildebrandi</strain>
    </source>
</reference>
<evidence type="ECO:0000256" key="4">
    <source>
        <dbReference type="ARBA" id="ARBA00022989"/>
    </source>
</evidence>
<keyword evidence="3 6" id="KW-0812">Transmembrane</keyword>
<evidence type="ECO:0000256" key="5">
    <source>
        <dbReference type="ARBA" id="ARBA00023136"/>
    </source>
</evidence>
<keyword evidence="2" id="KW-0813">Transport</keyword>
<keyword evidence="8" id="KW-1185">Reference proteome</keyword>
<feature type="transmembrane region" description="Helical" evidence="6">
    <location>
        <begin position="153"/>
        <end position="176"/>
    </location>
</feature>
<dbReference type="OrthoDB" id="440755at2759"/>
<dbReference type="InterPro" id="IPR044770">
    <property type="entry name" value="MFS_spinster-like"/>
</dbReference>
<reference evidence="7" key="1">
    <citation type="journal article" date="2021" name="Sci. Rep.">
        <title>Diploid genomic architecture of Nitzschia inconspicua, an elite biomass production diatom.</title>
        <authorList>
            <person name="Oliver A."/>
            <person name="Podell S."/>
            <person name="Pinowska A."/>
            <person name="Traller J.C."/>
            <person name="Smith S.R."/>
            <person name="McClure R."/>
            <person name="Beliaev A."/>
            <person name="Bohutskyi P."/>
            <person name="Hill E.A."/>
            <person name="Rabines A."/>
            <person name="Zheng H."/>
            <person name="Allen L.Z."/>
            <person name="Kuo A."/>
            <person name="Grigoriev I.V."/>
            <person name="Allen A.E."/>
            <person name="Hazlebeck D."/>
            <person name="Allen E.E."/>
        </authorList>
    </citation>
    <scope>NUCLEOTIDE SEQUENCE</scope>
    <source>
        <strain evidence="7">Hildebrandi</strain>
    </source>
</reference>
<protein>
    <recommendedName>
        <fullName evidence="9">Major facilitator superfamily (MFS) profile domain-containing protein</fullName>
    </recommendedName>
</protein>
<dbReference type="AlphaFoldDB" id="A0A9K3Q579"/>
<dbReference type="Proteomes" id="UP000693970">
    <property type="component" value="Unassembled WGS sequence"/>
</dbReference>
<dbReference type="EMBL" id="JAGRRH010000004">
    <property type="protein sequence ID" value="KAG7371141.1"/>
    <property type="molecule type" value="Genomic_DNA"/>
</dbReference>
<sequence>MDWRGFRNDQKVALQFLQGISSMIGGWLGGVFGDYAASRNGSQGRIFVALLSVVGGIPLYGLYLYSTNFHWAMVWTALFNLIATFTPAAAIRPICADLTNGPSERAQIVALWIVLEKTSGALFGAPLVGYLTERMLETSHQNGQQGNEQKAQALAYNLFTLSSFFWGVCSLFWAIMLVTLKNSGNVEVLPSPSQSKRRFPSPV</sequence>
<feature type="transmembrane region" description="Helical" evidence="6">
    <location>
        <begin position="44"/>
        <end position="65"/>
    </location>
</feature>
<proteinExistence type="predicted"/>
<gene>
    <name evidence="7" type="ORF">IV203_019711</name>
</gene>
<name>A0A9K3Q579_9STRA</name>
<keyword evidence="5 6" id="KW-0472">Membrane</keyword>
<evidence type="ECO:0000256" key="1">
    <source>
        <dbReference type="ARBA" id="ARBA00004141"/>
    </source>
</evidence>
<feature type="transmembrane region" description="Helical" evidence="6">
    <location>
        <begin position="72"/>
        <end position="91"/>
    </location>
</feature>
<comment type="caution">
    <text evidence="7">The sequence shown here is derived from an EMBL/GenBank/DDBJ whole genome shotgun (WGS) entry which is preliminary data.</text>
</comment>
<comment type="subcellular location">
    <subcellularLocation>
        <location evidence="1">Membrane</location>
        <topology evidence="1">Multi-pass membrane protein</topology>
    </subcellularLocation>
</comment>
<organism evidence="7 8">
    <name type="scientific">Nitzschia inconspicua</name>
    <dbReference type="NCBI Taxonomy" id="303405"/>
    <lineage>
        <taxon>Eukaryota</taxon>
        <taxon>Sar</taxon>
        <taxon>Stramenopiles</taxon>
        <taxon>Ochrophyta</taxon>
        <taxon>Bacillariophyta</taxon>
        <taxon>Bacillariophyceae</taxon>
        <taxon>Bacillariophycidae</taxon>
        <taxon>Bacillariales</taxon>
        <taxon>Bacillariaceae</taxon>
        <taxon>Nitzschia</taxon>
    </lineage>
</organism>